<dbReference type="InterPro" id="IPR000524">
    <property type="entry name" value="Tscrpt_reg_HTH_GntR"/>
</dbReference>
<sequence length="244" mass="27377">MDEKLALLQPDSADSTPIYLQLAKKIRAAVESGQWRSGDALPSERALMEAFGIARGTARRAFQHLEQDGTINRNRGSGTFIAPRFAPALPLLESFTEMVEPQGFRAQSELIGFLRRGPTAEEMQALQLSDEQDVVELVRLRKAGEIAIALQYSVLPATILPASGLPEESLYHYLHSIGQPIVRATQRFRGEIADKSVARYLAMEVGEPLLLVTRTGFTRDERPIEYTRSWCLNEYYDFALELKH</sequence>
<dbReference type="GO" id="GO:0045892">
    <property type="term" value="P:negative regulation of DNA-templated transcription"/>
    <property type="evidence" value="ECO:0007669"/>
    <property type="project" value="TreeGrafter"/>
</dbReference>
<dbReference type="RefSeq" id="WP_063201740.1">
    <property type="nucleotide sequence ID" value="NZ_CAMITG010000003.1"/>
</dbReference>
<dbReference type="InterPro" id="IPR036388">
    <property type="entry name" value="WH-like_DNA-bd_sf"/>
</dbReference>
<dbReference type="GO" id="GO:0003700">
    <property type="term" value="F:DNA-binding transcription factor activity"/>
    <property type="evidence" value="ECO:0007669"/>
    <property type="project" value="InterPro"/>
</dbReference>
<evidence type="ECO:0000256" key="3">
    <source>
        <dbReference type="ARBA" id="ARBA00023163"/>
    </source>
</evidence>
<dbReference type="SMART" id="SM00866">
    <property type="entry name" value="UTRA"/>
    <property type="match status" value="1"/>
</dbReference>
<dbReference type="Pfam" id="PF07702">
    <property type="entry name" value="UTRA"/>
    <property type="match status" value="1"/>
</dbReference>
<evidence type="ECO:0000313" key="7">
    <source>
        <dbReference type="Proteomes" id="UP000248897"/>
    </source>
</evidence>
<evidence type="ECO:0000256" key="2">
    <source>
        <dbReference type="ARBA" id="ARBA00023125"/>
    </source>
</evidence>
<keyword evidence="1" id="KW-0805">Transcription regulation</keyword>
<dbReference type="GO" id="GO:0003677">
    <property type="term" value="F:DNA binding"/>
    <property type="evidence" value="ECO:0007669"/>
    <property type="project" value="UniProtKB-KW"/>
</dbReference>
<dbReference type="PANTHER" id="PTHR44846:SF1">
    <property type="entry name" value="MANNOSYL-D-GLYCERATE TRANSPORT_METABOLISM SYSTEM REPRESSOR MNGR-RELATED"/>
    <property type="match status" value="1"/>
</dbReference>
<evidence type="ECO:0000313" key="6">
    <source>
        <dbReference type="EMBL" id="SQI34560.1"/>
    </source>
</evidence>
<dbReference type="PRINTS" id="PR00035">
    <property type="entry name" value="HTHGNTR"/>
</dbReference>
<dbReference type="SUPFAM" id="SSF64288">
    <property type="entry name" value="Chorismate lyase-like"/>
    <property type="match status" value="1"/>
</dbReference>
<dbReference type="EMBL" id="LS483469">
    <property type="protein sequence ID" value="SQI34560.1"/>
    <property type="molecule type" value="Genomic_DNA"/>
</dbReference>
<dbReference type="SUPFAM" id="SSF46785">
    <property type="entry name" value="Winged helix' DNA-binding domain"/>
    <property type="match status" value="1"/>
</dbReference>
<dbReference type="Gene3D" id="3.40.1410.10">
    <property type="entry name" value="Chorismate lyase-like"/>
    <property type="match status" value="1"/>
</dbReference>
<dbReference type="PROSITE" id="PS50949">
    <property type="entry name" value="HTH_GNTR"/>
    <property type="match status" value="1"/>
</dbReference>
<dbReference type="Pfam" id="PF00392">
    <property type="entry name" value="GntR"/>
    <property type="match status" value="1"/>
</dbReference>
<dbReference type="PANTHER" id="PTHR44846">
    <property type="entry name" value="MANNOSYL-D-GLYCERATE TRANSPORT/METABOLISM SYSTEM REPRESSOR MNGR-RELATED"/>
    <property type="match status" value="1"/>
</dbReference>
<evidence type="ECO:0000259" key="4">
    <source>
        <dbReference type="PROSITE" id="PS50949"/>
    </source>
</evidence>
<dbReference type="Gene3D" id="1.10.10.10">
    <property type="entry name" value="Winged helix-like DNA-binding domain superfamily/Winged helix DNA-binding domain"/>
    <property type="match status" value="1"/>
</dbReference>
<name>A0A2X4UNK7_SERPL</name>
<gene>
    <name evidence="6" type="primary">yegW</name>
    <name evidence="5" type="ORF">I6G64_05370</name>
    <name evidence="6" type="ORF">NCTC12961_01724</name>
</gene>
<evidence type="ECO:0000313" key="8">
    <source>
        <dbReference type="Proteomes" id="UP000594967"/>
    </source>
</evidence>
<proteinExistence type="predicted"/>
<dbReference type="AlphaFoldDB" id="A0A2X4UNK7"/>
<reference evidence="6 7" key="1">
    <citation type="submission" date="2018-06" db="EMBL/GenBank/DDBJ databases">
        <authorList>
            <consortium name="Pathogen Informatics"/>
            <person name="Doyle S."/>
        </authorList>
    </citation>
    <scope>NUCLEOTIDE SEQUENCE [LARGE SCALE GENOMIC DNA]</scope>
    <source>
        <strain evidence="6 7">NCTC12961</strain>
    </source>
</reference>
<feature type="domain" description="HTH gntR-type" evidence="4">
    <location>
        <begin position="16"/>
        <end position="84"/>
    </location>
</feature>
<keyword evidence="8" id="KW-1185">Reference proteome</keyword>
<dbReference type="STRING" id="82996.ADP72_03955"/>
<evidence type="ECO:0000313" key="5">
    <source>
        <dbReference type="EMBL" id="QPS21848.1"/>
    </source>
</evidence>
<dbReference type="InterPro" id="IPR011663">
    <property type="entry name" value="UTRA"/>
</dbReference>
<evidence type="ECO:0000256" key="1">
    <source>
        <dbReference type="ARBA" id="ARBA00023015"/>
    </source>
</evidence>
<dbReference type="InterPro" id="IPR050679">
    <property type="entry name" value="Bact_HTH_transcr_reg"/>
</dbReference>
<dbReference type="Proteomes" id="UP000594967">
    <property type="component" value="Chromosome"/>
</dbReference>
<reference evidence="5 8" key="2">
    <citation type="submission" date="2020-12" db="EMBL/GenBank/DDBJ databases">
        <title>FDA dAtabase for Regulatory Grade micrObial Sequences (FDA-ARGOS): Supporting development and validation of Infectious Disease Dx tests.</title>
        <authorList>
            <person name="Sproer C."/>
            <person name="Gronow S."/>
            <person name="Severitt S."/>
            <person name="Schroder I."/>
            <person name="Tallon L."/>
            <person name="Sadzewicz L."/>
            <person name="Zhao X."/>
            <person name="Boylan J."/>
            <person name="Ott S."/>
            <person name="Bowen H."/>
            <person name="Vavikolanu K."/>
            <person name="Mehta A."/>
            <person name="Aluvathingal J."/>
            <person name="Nadendla S."/>
            <person name="Lowell S."/>
            <person name="Myers T."/>
            <person name="Yan Y."/>
            <person name="Sichtig H."/>
        </authorList>
    </citation>
    <scope>NUCLEOTIDE SEQUENCE [LARGE SCALE GENOMIC DNA]</scope>
    <source>
        <strain evidence="5 8">FDAARGOS_907</strain>
    </source>
</reference>
<dbReference type="Proteomes" id="UP000248897">
    <property type="component" value="Chromosome 1"/>
</dbReference>
<dbReference type="InterPro" id="IPR028978">
    <property type="entry name" value="Chorismate_lyase_/UTRA_dom_sf"/>
</dbReference>
<dbReference type="InterPro" id="IPR036390">
    <property type="entry name" value="WH_DNA-bd_sf"/>
</dbReference>
<protein>
    <submittedName>
        <fullName evidence="5">GntR family transcriptional regulator</fullName>
    </submittedName>
    <submittedName>
        <fullName evidence="6">Uncharacterized HTH-type transcriptional regulator yegW</fullName>
    </submittedName>
</protein>
<keyword evidence="2" id="KW-0238">DNA-binding</keyword>
<keyword evidence="3" id="KW-0804">Transcription</keyword>
<organism evidence="6 7">
    <name type="scientific">Serratia plymuthica</name>
    <dbReference type="NCBI Taxonomy" id="82996"/>
    <lineage>
        <taxon>Bacteria</taxon>
        <taxon>Pseudomonadati</taxon>
        <taxon>Pseudomonadota</taxon>
        <taxon>Gammaproteobacteria</taxon>
        <taxon>Enterobacterales</taxon>
        <taxon>Yersiniaceae</taxon>
        <taxon>Serratia</taxon>
    </lineage>
</organism>
<dbReference type="SMART" id="SM00345">
    <property type="entry name" value="HTH_GNTR"/>
    <property type="match status" value="1"/>
</dbReference>
<dbReference type="EMBL" id="CP065673">
    <property type="protein sequence ID" value="QPS21848.1"/>
    <property type="molecule type" value="Genomic_DNA"/>
</dbReference>
<accession>A0A2X4UNK7</accession>
<dbReference type="CDD" id="cd07377">
    <property type="entry name" value="WHTH_GntR"/>
    <property type="match status" value="1"/>
</dbReference>